<dbReference type="AlphaFoldDB" id="A0A1I0FAR8"/>
<protein>
    <recommendedName>
        <fullName evidence="3">Endonuclease/Exonuclease/phosphatase family protein</fullName>
    </recommendedName>
</protein>
<gene>
    <name evidence="1" type="ORF">SAMN05216389_11463</name>
</gene>
<sequence>MKVTAMTFNIHHGKNVQNKLNLDRIVRVIEESNADIIGLNRLIKISPNVVNLEIKLAGWRVYYKWNMHSHLPSISKQKEKQKVGNMEMHYYHAIPLFRRKIIGFIF</sequence>
<organism evidence="1 2">
    <name type="scientific">Oceanobacillus limi</name>
    <dbReference type="NCBI Taxonomy" id="930131"/>
    <lineage>
        <taxon>Bacteria</taxon>
        <taxon>Bacillati</taxon>
        <taxon>Bacillota</taxon>
        <taxon>Bacilli</taxon>
        <taxon>Bacillales</taxon>
        <taxon>Bacillaceae</taxon>
        <taxon>Oceanobacillus</taxon>
    </lineage>
</organism>
<evidence type="ECO:0008006" key="3">
    <source>
        <dbReference type="Google" id="ProtNLM"/>
    </source>
</evidence>
<proteinExistence type="predicted"/>
<reference evidence="1 2" key="1">
    <citation type="submission" date="2016-10" db="EMBL/GenBank/DDBJ databases">
        <authorList>
            <person name="de Groot N.N."/>
        </authorList>
    </citation>
    <scope>NUCLEOTIDE SEQUENCE [LARGE SCALE GENOMIC DNA]</scope>
    <source>
        <strain evidence="1 2">IBRC-M 10780</strain>
    </source>
</reference>
<evidence type="ECO:0000313" key="2">
    <source>
        <dbReference type="Proteomes" id="UP000198618"/>
    </source>
</evidence>
<accession>A0A1I0FAR8</accession>
<name>A0A1I0FAR8_9BACI</name>
<dbReference type="InterPro" id="IPR036691">
    <property type="entry name" value="Endo/exonu/phosph_ase_sf"/>
</dbReference>
<evidence type="ECO:0000313" key="1">
    <source>
        <dbReference type="EMBL" id="SET54420.1"/>
    </source>
</evidence>
<dbReference type="Gene3D" id="3.60.10.10">
    <property type="entry name" value="Endonuclease/exonuclease/phosphatase"/>
    <property type="match status" value="1"/>
</dbReference>
<dbReference type="STRING" id="930131.SAMN05216389_11463"/>
<dbReference type="EMBL" id="FOHE01000014">
    <property type="protein sequence ID" value="SET54420.1"/>
    <property type="molecule type" value="Genomic_DNA"/>
</dbReference>
<dbReference type="SUPFAM" id="SSF56219">
    <property type="entry name" value="DNase I-like"/>
    <property type="match status" value="1"/>
</dbReference>
<dbReference type="Proteomes" id="UP000198618">
    <property type="component" value="Unassembled WGS sequence"/>
</dbReference>
<keyword evidence="2" id="KW-1185">Reference proteome</keyword>